<evidence type="ECO:0000256" key="3">
    <source>
        <dbReference type="ARBA" id="ARBA00022771"/>
    </source>
</evidence>
<dbReference type="SMART" id="SM00109">
    <property type="entry name" value="C1"/>
    <property type="match status" value="4"/>
</dbReference>
<dbReference type="OMA" id="QYGAYSC"/>
<dbReference type="STRING" id="3635.A0A1U8MW80"/>
<dbReference type="Proteomes" id="UP000818029">
    <property type="component" value="Chromosome D02"/>
</dbReference>
<feature type="domain" description="Phorbol-ester/DAG-type" evidence="5">
    <location>
        <begin position="507"/>
        <end position="557"/>
    </location>
</feature>
<dbReference type="PaxDb" id="3635-A0A1U8MW80"/>
<gene>
    <name evidence="7" type="primary">LOC107941956</name>
</gene>
<organism evidence="6 7">
    <name type="scientific">Gossypium hirsutum</name>
    <name type="common">Upland cotton</name>
    <name type="synonym">Gossypium mexicanum</name>
    <dbReference type="NCBI Taxonomy" id="3635"/>
    <lineage>
        <taxon>Eukaryota</taxon>
        <taxon>Viridiplantae</taxon>
        <taxon>Streptophyta</taxon>
        <taxon>Embryophyta</taxon>
        <taxon>Tracheophyta</taxon>
        <taxon>Spermatophyta</taxon>
        <taxon>Magnoliopsida</taxon>
        <taxon>eudicotyledons</taxon>
        <taxon>Gunneridae</taxon>
        <taxon>Pentapetalae</taxon>
        <taxon>rosids</taxon>
        <taxon>malvids</taxon>
        <taxon>Malvales</taxon>
        <taxon>Malvaceae</taxon>
        <taxon>Malvoideae</taxon>
        <taxon>Gossypium</taxon>
    </lineage>
</organism>
<name>A0A1U8MW80_GOSHI</name>
<dbReference type="RefSeq" id="XP_016731070.1">
    <property type="nucleotide sequence ID" value="XM_016875581.1"/>
</dbReference>
<evidence type="ECO:0000313" key="7">
    <source>
        <dbReference type="RefSeq" id="XP_016731070.1"/>
    </source>
</evidence>
<dbReference type="SUPFAM" id="SSF57889">
    <property type="entry name" value="Cysteine-rich domain"/>
    <property type="match status" value="5"/>
</dbReference>
<accession>A0A1U8MW80</accession>
<protein>
    <recommendedName>
        <fullName evidence="5">Phorbol-ester/DAG-type domain-containing protein</fullName>
    </recommendedName>
</protein>
<dbReference type="PROSITE" id="PS50081">
    <property type="entry name" value="ZF_DAG_PE_2"/>
    <property type="match status" value="3"/>
</dbReference>
<feature type="domain" description="Phorbol-ester/DAG-type" evidence="5">
    <location>
        <begin position="303"/>
        <end position="352"/>
    </location>
</feature>
<proteinExistence type="predicted"/>
<dbReference type="AlphaFoldDB" id="A0A1U8MW80"/>
<dbReference type="InterPro" id="IPR013083">
    <property type="entry name" value="Znf_RING/FYVE/PHD"/>
</dbReference>
<keyword evidence="3" id="KW-0863">Zinc-finger</keyword>
<dbReference type="Pfam" id="PF03107">
    <property type="entry name" value="C1_2"/>
    <property type="match status" value="4"/>
</dbReference>
<reference evidence="6" key="1">
    <citation type="journal article" date="2020" name="Nat. Genet.">
        <title>Genomic diversifications of five Gossypium allopolyploid species and their impact on cotton improvement.</title>
        <authorList>
            <person name="Chen Z.J."/>
            <person name="Sreedasyam A."/>
            <person name="Ando A."/>
            <person name="Song Q."/>
            <person name="De Santiago L.M."/>
            <person name="Hulse-Kemp A.M."/>
            <person name="Ding M."/>
            <person name="Ye W."/>
            <person name="Kirkbride R.C."/>
            <person name="Jenkins J."/>
            <person name="Plott C."/>
            <person name="Lovell J."/>
            <person name="Lin Y.M."/>
            <person name="Vaughn R."/>
            <person name="Liu B."/>
            <person name="Simpson S."/>
            <person name="Scheffler B.E."/>
            <person name="Wen L."/>
            <person name="Saski C.A."/>
            <person name="Grover C.E."/>
            <person name="Hu G."/>
            <person name="Conover J.L."/>
            <person name="Carlson J.W."/>
            <person name="Shu S."/>
            <person name="Boston L.B."/>
            <person name="Williams M."/>
            <person name="Peterson D.G."/>
            <person name="McGee K."/>
            <person name="Jones D.C."/>
            <person name="Wendel J.F."/>
            <person name="Stelly D.M."/>
            <person name="Grimwood J."/>
            <person name="Schmutz J."/>
        </authorList>
    </citation>
    <scope>NUCLEOTIDE SEQUENCE [LARGE SCALE GENOMIC DNA]</scope>
    <source>
        <strain evidence="6">cv. TM-1</strain>
    </source>
</reference>
<dbReference type="InterPro" id="IPR053192">
    <property type="entry name" value="Vacuole_Formation_Reg"/>
</dbReference>
<keyword evidence="2" id="KW-0677">Repeat</keyword>
<evidence type="ECO:0000313" key="6">
    <source>
        <dbReference type="Proteomes" id="UP000818029"/>
    </source>
</evidence>
<dbReference type="KEGG" id="ghi:107941956"/>
<dbReference type="SMART" id="SM00249">
    <property type="entry name" value="PHD"/>
    <property type="match status" value="4"/>
</dbReference>
<keyword evidence="6" id="KW-1185">Reference proteome</keyword>
<dbReference type="PANTHER" id="PTHR32410">
    <property type="entry name" value="CYSTEINE/HISTIDINE-RICH C1 DOMAIN FAMILY PROTEIN"/>
    <property type="match status" value="1"/>
</dbReference>
<dbReference type="InterPro" id="IPR046349">
    <property type="entry name" value="C1-like_sf"/>
</dbReference>
<dbReference type="InterPro" id="IPR001965">
    <property type="entry name" value="Znf_PHD"/>
</dbReference>
<sequence>MEESKNYGHHHPLLLLDEEQLINNQSGVADCSKWGRKCLLHVLAVRSIVGFTFTRYVPPHLNLEINHPFHRDHPLVLMQKPPYSFGTYICDFCDKTCEKFFYHCPDLDFHIKCALFTFNIAENNLKELEHFVCQDPLVSTKNDDEELEEVRKCFGCWEPLANYTHISPYCGFNLHKKCAELPLELSNICHCQHPLVLQFNSERLSCKICKVTQKRGFVYGCSSCKLVFHIECLSPPLDLAIEDESHQHTFTRLLRRVPYICDACGIEGIYNAYICCTCNIMVHKRCTSLPRIIKSKWHDHCIFHKYFLRNDFKSSSCTICHDEVNPKHGSYSCSYCNIKFHLRCVTEEKSLYSVVSLENEYEISNGGLEILSDKSVESATCVFEKNDAGEATKIKHFKYLHDLKLSPFVGGYENNCDGCMLPISEPFYYCLECVFFLHKVCAELPKVKHVWHHPCQQPLSLISNKAFCCGMCWHVSNAFAYECCKCETKICLRCMIAFTPGARTFLKHEHPLFFYRDYKGRCNACSLPTWAAFCCKDCNFVLHRGCFSLPITAHHKCDVHLFSLTDHDNNSYSENHYCDICEESRDPNFWFYHCAACDTSAHVGCVLGQYSLFKLGSIYEDKDYPHPLTIVKKIYHYPKCDKCGKLCEDLALECSKFDCKYIIHWNCATSRSLQRWWEWLL</sequence>
<evidence type="ECO:0000256" key="1">
    <source>
        <dbReference type="ARBA" id="ARBA00022723"/>
    </source>
</evidence>
<reference evidence="7" key="2">
    <citation type="submission" date="2025-08" db="UniProtKB">
        <authorList>
            <consortium name="RefSeq"/>
        </authorList>
    </citation>
    <scope>IDENTIFICATION</scope>
</reference>
<keyword evidence="4" id="KW-0862">Zinc</keyword>
<evidence type="ECO:0000256" key="2">
    <source>
        <dbReference type="ARBA" id="ARBA00022737"/>
    </source>
</evidence>
<dbReference type="GO" id="GO:0008270">
    <property type="term" value="F:zinc ion binding"/>
    <property type="evidence" value="ECO:0007669"/>
    <property type="project" value="UniProtKB-KW"/>
</dbReference>
<evidence type="ECO:0000259" key="5">
    <source>
        <dbReference type="PROSITE" id="PS50081"/>
    </source>
</evidence>
<feature type="domain" description="Phorbol-ester/DAG-type" evidence="5">
    <location>
        <begin position="247"/>
        <end position="301"/>
    </location>
</feature>
<keyword evidence="1" id="KW-0479">Metal-binding</keyword>
<dbReference type="GeneID" id="107941956"/>
<dbReference type="PANTHER" id="PTHR32410:SF169">
    <property type="entry name" value="C1 DOMAIN FAMILY PROTEIN, PUTATIVE-RELATED"/>
    <property type="match status" value="1"/>
</dbReference>
<dbReference type="InterPro" id="IPR004146">
    <property type="entry name" value="DC1"/>
</dbReference>
<evidence type="ECO:0000256" key="4">
    <source>
        <dbReference type="ARBA" id="ARBA00022833"/>
    </source>
</evidence>
<dbReference type="InterPro" id="IPR002219">
    <property type="entry name" value="PKC_DAG/PE"/>
</dbReference>
<dbReference type="Gene3D" id="3.30.40.10">
    <property type="entry name" value="Zinc/RING finger domain, C3HC4 (zinc finger)"/>
    <property type="match status" value="1"/>
</dbReference>